<evidence type="ECO:0000313" key="3">
    <source>
        <dbReference type="Proteomes" id="UP000637980"/>
    </source>
</evidence>
<keyword evidence="3" id="KW-1185">Reference proteome</keyword>
<gene>
    <name evidence="2" type="ORF">GCM10007094_19560</name>
</gene>
<dbReference type="PANTHER" id="PTHR38600:SF2">
    <property type="entry name" value="SLL0088 PROTEIN"/>
    <property type="match status" value="1"/>
</dbReference>
<organism evidence="2 3">
    <name type="scientific">Pseudovibrio japonicus</name>
    <dbReference type="NCBI Taxonomy" id="366534"/>
    <lineage>
        <taxon>Bacteria</taxon>
        <taxon>Pseudomonadati</taxon>
        <taxon>Pseudomonadota</taxon>
        <taxon>Alphaproteobacteria</taxon>
        <taxon>Hyphomicrobiales</taxon>
        <taxon>Stappiaceae</taxon>
        <taxon>Pseudovibrio</taxon>
    </lineage>
</organism>
<evidence type="ECO:0000259" key="1">
    <source>
        <dbReference type="Pfam" id="PF01022"/>
    </source>
</evidence>
<dbReference type="InterPro" id="IPR036388">
    <property type="entry name" value="WH-like_DNA-bd_sf"/>
</dbReference>
<dbReference type="Proteomes" id="UP000637980">
    <property type="component" value="Unassembled WGS sequence"/>
</dbReference>
<dbReference type="Gene3D" id="1.10.10.10">
    <property type="entry name" value="Winged helix-like DNA-binding domain superfamily/Winged helix DNA-binding domain"/>
    <property type="match status" value="1"/>
</dbReference>
<dbReference type="PANTHER" id="PTHR38600">
    <property type="entry name" value="TRANSCRIPTIONAL REGULATORY PROTEIN"/>
    <property type="match status" value="1"/>
</dbReference>
<name>A0ABQ3EE42_9HYPH</name>
<feature type="domain" description="HTH arsR-type" evidence="1">
    <location>
        <begin position="1"/>
        <end position="40"/>
    </location>
</feature>
<dbReference type="Pfam" id="PF01022">
    <property type="entry name" value="HTH_5"/>
    <property type="match status" value="1"/>
</dbReference>
<dbReference type="InterPro" id="IPR036390">
    <property type="entry name" value="WH_DNA-bd_sf"/>
</dbReference>
<dbReference type="SUPFAM" id="SSF46785">
    <property type="entry name" value="Winged helix' DNA-binding domain"/>
    <property type="match status" value="1"/>
</dbReference>
<reference evidence="3" key="1">
    <citation type="journal article" date="2019" name="Int. J. Syst. Evol. Microbiol.">
        <title>The Global Catalogue of Microorganisms (GCM) 10K type strain sequencing project: providing services to taxonomists for standard genome sequencing and annotation.</title>
        <authorList>
            <consortium name="The Broad Institute Genomics Platform"/>
            <consortium name="The Broad Institute Genome Sequencing Center for Infectious Disease"/>
            <person name="Wu L."/>
            <person name="Ma J."/>
        </authorList>
    </citation>
    <scope>NUCLEOTIDE SEQUENCE [LARGE SCALE GENOMIC DNA]</scope>
    <source>
        <strain evidence="3">KCTC 12861</strain>
    </source>
</reference>
<comment type="caution">
    <text evidence="2">The sequence shown here is derived from an EMBL/GenBank/DDBJ whole genome shotgun (WGS) entry which is preliminary data.</text>
</comment>
<evidence type="ECO:0000313" key="2">
    <source>
        <dbReference type="EMBL" id="GHB31172.1"/>
    </source>
</evidence>
<protein>
    <submittedName>
        <fullName evidence="2">Transcriptional regulator</fullName>
    </submittedName>
</protein>
<proteinExistence type="predicted"/>
<accession>A0ABQ3EE42</accession>
<dbReference type="InterPro" id="IPR001845">
    <property type="entry name" value="HTH_ArsR_DNA-bd_dom"/>
</dbReference>
<dbReference type="EMBL" id="BMXE01000003">
    <property type="protein sequence ID" value="GHB31172.1"/>
    <property type="molecule type" value="Genomic_DNA"/>
</dbReference>
<sequence length="202" mass="22525">MYALKSRGPNTAATLAKHLGVTAVAIRQHLDALLEAELVEFEDLKGTVGRPRRTWRISELGNKRFPDNHGAVLVDLLGNIKELYGEEGLQSLIDARADQSRKSYLAAMQSAKTLSEKLHRLAEQRTEEGYMAEVLKDGEDCFLFAENHCSICSAARSCQQFCKSELDLFQEVLGDDVCVERVEHILKGDRRCLYKVAPASSV</sequence>